<dbReference type="InParanoid" id="L9L6A9"/>
<evidence type="ECO:0000256" key="2">
    <source>
        <dbReference type="ARBA" id="ARBA00022737"/>
    </source>
</evidence>
<dbReference type="Gene3D" id="6.10.250.3420">
    <property type="match status" value="1"/>
</dbReference>
<evidence type="ECO:0000259" key="5">
    <source>
        <dbReference type="Pfam" id="PF18253"/>
    </source>
</evidence>
<sequence>MLPSSCCFPATGPHKVTELWAFMKMYKQDPSILHTEEKRFLGEANRGRRNSKKAEENIKTEESSSEGSDLENDSDGMIEPDTDDSQEMGDENVEITEEMMDQANDKEVAAIEAINDGELRKAIDLFTEAIKL</sequence>
<dbReference type="Proteomes" id="UP000011518">
    <property type="component" value="Unassembled WGS sequence"/>
</dbReference>
<dbReference type="Pfam" id="PF18253">
    <property type="entry name" value="HipN"/>
    <property type="match status" value="1"/>
</dbReference>
<dbReference type="EMBL" id="KB320489">
    <property type="protein sequence ID" value="ELW70625.1"/>
    <property type="molecule type" value="Genomic_DNA"/>
</dbReference>
<dbReference type="InterPro" id="IPR034649">
    <property type="entry name" value="Hip_N"/>
</dbReference>
<evidence type="ECO:0000313" key="7">
    <source>
        <dbReference type="Proteomes" id="UP000011518"/>
    </source>
</evidence>
<dbReference type="AlphaFoldDB" id="L9L6A9"/>
<evidence type="ECO:0000313" key="6">
    <source>
        <dbReference type="EMBL" id="ELW70625.1"/>
    </source>
</evidence>
<evidence type="ECO:0000256" key="4">
    <source>
        <dbReference type="SAM" id="MobiDB-lite"/>
    </source>
</evidence>
<keyword evidence="2" id="KW-0677">Repeat</keyword>
<name>L9L6A9_TUPCH</name>
<feature type="region of interest" description="Disordered" evidence="4">
    <location>
        <begin position="38"/>
        <end position="90"/>
    </location>
</feature>
<organism evidence="6 7">
    <name type="scientific">Tupaia chinensis</name>
    <name type="common">Chinese tree shrew</name>
    <name type="synonym">Tupaia belangeri chinensis</name>
    <dbReference type="NCBI Taxonomy" id="246437"/>
    <lineage>
        <taxon>Eukaryota</taxon>
        <taxon>Metazoa</taxon>
        <taxon>Chordata</taxon>
        <taxon>Craniata</taxon>
        <taxon>Vertebrata</taxon>
        <taxon>Euteleostomi</taxon>
        <taxon>Mammalia</taxon>
        <taxon>Eutheria</taxon>
        <taxon>Euarchontoglires</taxon>
        <taxon>Scandentia</taxon>
        <taxon>Tupaiidae</taxon>
        <taxon>Tupaia</taxon>
    </lineage>
</organism>
<proteinExistence type="inferred from homology"/>
<evidence type="ECO:0000256" key="3">
    <source>
        <dbReference type="ARBA" id="ARBA00022803"/>
    </source>
</evidence>
<dbReference type="InterPro" id="IPR011990">
    <property type="entry name" value="TPR-like_helical_dom_sf"/>
</dbReference>
<dbReference type="GO" id="GO:0046983">
    <property type="term" value="F:protein dimerization activity"/>
    <property type="evidence" value="ECO:0007669"/>
    <property type="project" value="InterPro"/>
</dbReference>
<dbReference type="Gene3D" id="1.25.40.10">
    <property type="entry name" value="Tetratricopeptide repeat domain"/>
    <property type="match status" value="1"/>
</dbReference>
<dbReference type="STRING" id="246437.L9L6A9"/>
<dbReference type="PANTHER" id="PTHR45883:SF2">
    <property type="entry name" value="HSC70-INTERACTING PROTEIN"/>
    <property type="match status" value="1"/>
</dbReference>
<feature type="compositionally biased region" description="Acidic residues" evidence="4">
    <location>
        <begin position="68"/>
        <end position="90"/>
    </location>
</feature>
<dbReference type="CDD" id="cd14438">
    <property type="entry name" value="Hip_N"/>
    <property type="match status" value="1"/>
</dbReference>
<feature type="domain" description="Hsp70-interacting protein N-terminal" evidence="5">
    <location>
        <begin position="13"/>
        <end position="40"/>
    </location>
</feature>
<reference evidence="7" key="1">
    <citation type="submission" date="2012-07" db="EMBL/GenBank/DDBJ databases">
        <title>Genome of the Chinese tree shrew, a rising model animal genetically related to primates.</title>
        <authorList>
            <person name="Zhang G."/>
            <person name="Fan Y."/>
            <person name="Yao Y."/>
            <person name="Huang Z."/>
        </authorList>
    </citation>
    <scope>NUCLEOTIDE SEQUENCE [LARGE SCALE GENOMIC DNA]</scope>
</reference>
<comment type="similarity">
    <text evidence="1">Belongs to the FAM10 family.</text>
</comment>
<accession>L9L6A9</accession>
<keyword evidence="3" id="KW-0802">TPR repeat</keyword>
<dbReference type="PANTHER" id="PTHR45883">
    <property type="entry name" value="HSC70-INTERACTING PROTEIN"/>
    <property type="match status" value="1"/>
</dbReference>
<evidence type="ECO:0000256" key="1">
    <source>
        <dbReference type="ARBA" id="ARBA00009015"/>
    </source>
</evidence>
<gene>
    <name evidence="6" type="ORF">TREES_T100003779</name>
</gene>
<reference evidence="7" key="2">
    <citation type="journal article" date="2013" name="Nat. Commun.">
        <title>Genome of the Chinese tree shrew.</title>
        <authorList>
            <person name="Fan Y."/>
            <person name="Huang Z.Y."/>
            <person name="Cao C.C."/>
            <person name="Chen C.S."/>
            <person name="Chen Y.X."/>
            <person name="Fan D.D."/>
            <person name="He J."/>
            <person name="Hou H.L."/>
            <person name="Hu L."/>
            <person name="Hu X.T."/>
            <person name="Jiang X.T."/>
            <person name="Lai R."/>
            <person name="Lang Y.S."/>
            <person name="Liang B."/>
            <person name="Liao S.G."/>
            <person name="Mu D."/>
            <person name="Ma Y.Y."/>
            <person name="Niu Y.Y."/>
            <person name="Sun X.Q."/>
            <person name="Xia J.Q."/>
            <person name="Xiao J."/>
            <person name="Xiong Z.Q."/>
            <person name="Xu L."/>
            <person name="Yang L."/>
            <person name="Zhang Y."/>
            <person name="Zhao W."/>
            <person name="Zhao X.D."/>
            <person name="Zheng Y.T."/>
            <person name="Zhou J.M."/>
            <person name="Zhu Y.B."/>
            <person name="Zhang G.J."/>
            <person name="Wang J."/>
            <person name="Yao Y.G."/>
        </authorList>
    </citation>
    <scope>NUCLEOTIDE SEQUENCE [LARGE SCALE GENOMIC DNA]</scope>
</reference>
<feature type="compositionally biased region" description="Basic and acidic residues" evidence="4">
    <location>
        <begin position="52"/>
        <end position="62"/>
    </location>
</feature>
<keyword evidence="7" id="KW-1185">Reference proteome</keyword>
<protein>
    <submittedName>
        <fullName evidence="6">Hsc70-interacting protein</fullName>
    </submittedName>
</protein>
<dbReference type="GO" id="GO:0030544">
    <property type="term" value="F:Hsp70 protein binding"/>
    <property type="evidence" value="ECO:0007669"/>
    <property type="project" value="TreeGrafter"/>
</dbReference>